<dbReference type="PROSITE" id="PS50977">
    <property type="entry name" value="HTH_TETR_2"/>
    <property type="match status" value="1"/>
</dbReference>
<accession>A0ABN5YXM5</accession>
<dbReference type="PRINTS" id="PR00455">
    <property type="entry name" value="HTHTETR"/>
</dbReference>
<feature type="domain" description="HTH tetR-type" evidence="3">
    <location>
        <begin position="4"/>
        <end position="64"/>
    </location>
</feature>
<sequence>MNGAQRRVLIVDAARTLLAERPYDDVSIADIAAEAGVTRTVVYDHFPSKKDLVLSFLADEVTALVAVLSERISGSTGTPRDRMAAVLDAHFEFLHTRPLAFRILALDSLADPEIAEVGLQLSQTADQALGAALAGDLASAGFTADSPLLEAKLVLLTSAIRGVSTWWLNHPEVSRREIVDTTTEWLWHGISGLACG</sequence>
<dbReference type="InterPro" id="IPR036271">
    <property type="entry name" value="Tet_transcr_reg_TetR-rel_C_sf"/>
</dbReference>
<dbReference type="SUPFAM" id="SSF48498">
    <property type="entry name" value="Tetracyclin repressor-like, C-terminal domain"/>
    <property type="match status" value="1"/>
</dbReference>
<organism evidence="4 5">
    <name type="scientific">Mycolicibacterium aubagnense</name>
    <dbReference type="NCBI Taxonomy" id="319707"/>
    <lineage>
        <taxon>Bacteria</taxon>
        <taxon>Bacillati</taxon>
        <taxon>Actinomycetota</taxon>
        <taxon>Actinomycetes</taxon>
        <taxon>Mycobacteriales</taxon>
        <taxon>Mycobacteriaceae</taxon>
        <taxon>Mycolicibacterium</taxon>
    </lineage>
</organism>
<protein>
    <submittedName>
        <fullName evidence="4">TetR family transcriptional regulator</fullName>
    </submittedName>
</protein>
<dbReference type="Gene3D" id="1.10.357.10">
    <property type="entry name" value="Tetracycline Repressor, domain 2"/>
    <property type="match status" value="1"/>
</dbReference>
<dbReference type="InterPro" id="IPR009057">
    <property type="entry name" value="Homeodomain-like_sf"/>
</dbReference>
<dbReference type="SUPFAM" id="SSF46689">
    <property type="entry name" value="Homeodomain-like"/>
    <property type="match status" value="1"/>
</dbReference>
<evidence type="ECO:0000256" key="2">
    <source>
        <dbReference type="PROSITE-ProRule" id="PRU00335"/>
    </source>
</evidence>
<proteinExistence type="predicted"/>
<dbReference type="Proteomes" id="UP000465609">
    <property type="component" value="Chromosome"/>
</dbReference>
<dbReference type="InterPro" id="IPR001647">
    <property type="entry name" value="HTH_TetR"/>
</dbReference>
<feature type="DNA-binding region" description="H-T-H motif" evidence="2">
    <location>
        <begin position="27"/>
        <end position="46"/>
    </location>
</feature>
<evidence type="ECO:0000259" key="3">
    <source>
        <dbReference type="PROSITE" id="PS50977"/>
    </source>
</evidence>
<dbReference type="PANTHER" id="PTHR30055:SF226">
    <property type="entry name" value="HTH-TYPE TRANSCRIPTIONAL REGULATOR PKSA"/>
    <property type="match status" value="1"/>
</dbReference>
<name>A0ABN5YXM5_9MYCO</name>
<evidence type="ECO:0000313" key="4">
    <source>
        <dbReference type="EMBL" id="BBX85514.1"/>
    </source>
</evidence>
<evidence type="ECO:0000313" key="5">
    <source>
        <dbReference type="Proteomes" id="UP000465609"/>
    </source>
</evidence>
<reference evidence="4 5" key="1">
    <citation type="journal article" date="2019" name="Emerg. Microbes Infect.">
        <title>Comprehensive subspecies identification of 175 nontuberculous mycobacteria species based on 7547 genomic profiles.</title>
        <authorList>
            <person name="Matsumoto Y."/>
            <person name="Kinjo T."/>
            <person name="Motooka D."/>
            <person name="Nabeya D."/>
            <person name="Jung N."/>
            <person name="Uechi K."/>
            <person name="Horii T."/>
            <person name="Iida T."/>
            <person name="Fujita J."/>
            <person name="Nakamura S."/>
        </authorList>
    </citation>
    <scope>NUCLEOTIDE SEQUENCE [LARGE SCALE GENOMIC DNA]</scope>
    <source>
        <strain evidence="4 5">JCM 15296</strain>
    </source>
</reference>
<keyword evidence="5" id="KW-1185">Reference proteome</keyword>
<evidence type="ECO:0000256" key="1">
    <source>
        <dbReference type="ARBA" id="ARBA00023125"/>
    </source>
</evidence>
<dbReference type="InterPro" id="IPR050109">
    <property type="entry name" value="HTH-type_TetR-like_transc_reg"/>
</dbReference>
<dbReference type="PANTHER" id="PTHR30055">
    <property type="entry name" value="HTH-TYPE TRANSCRIPTIONAL REGULATOR RUTR"/>
    <property type="match status" value="1"/>
</dbReference>
<keyword evidence="1 2" id="KW-0238">DNA-binding</keyword>
<dbReference type="Pfam" id="PF00440">
    <property type="entry name" value="TetR_N"/>
    <property type="match status" value="1"/>
</dbReference>
<gene>
    <name evidence="4" type="ORF">MAUB_33870</name>
</gene>
<dbReference type="EMBL" id="AP022577">
    <property type="protein sequence ID" value="BBX85514.1"/>
    <property type="molecule type" value="Genomic_DNA"/>
</dbReference>